<dbReference type="OrthoDB" id="4306766at2"/>
<sequence length="120" mass="13055">MAEGDAVAGLGVRVRLDGNVSGSDVGALKKWLEQEQPLAELIREHRVSVEERHRTDGPAGHMGLGTEILLVIVETGTTVTVASLTQHVERAVRAWLANRRRVESGEPPRPQITDLDSDES</sequence>
<organism evidence="2 3">
    <name type="scientific">Streptomyces actuosus</name>
    <dbReference type="NCBI Taxonomy" id="1885"/>
    <lineage>
        <taxon>Bacteria</taxon>
        <taxon>Bacillati</taxon>
        <taxon>Actinomycetota</taxon>
        <taxon>Actinomycetes</taxon>
        <taxon>Kitasatosporales</taxon>
        <taxon>Streptomycetaceae</taxon>
        <taxon>Streptomyces</taxon>
    </lineage>
</organism>
<name>A0A2U9P611_STRAS</name>
<proteinExistence type="predicted"/>
<evidence type="ECO:0000313" key="2">
    <source>
        <dbReference type="EMBL" id="AWT44408.1"/>
    </source>
</evidence>
<reference evidence="2 3" key="1">
    <citation type="submission" date="2018-06" db="EMBL/GenBank/DDBJ databases">
        <title>The complete genome sequence of a nosiheptide producer Streptomyces actuosus ATCC 25421: deducing the ability of producing a new class III lantibiotics.</title>
        <authorList>
            <person name="Liu W."/>
            <person name="Sun F."/>
            <person name="Hu Y."/>
        </authorList>
    </citation>
    <scope>NUCLEOTIDE SEQUENCE [LARGE SCALE GENOMIC DNA]</scope>
    <source>
        <strain evidence="2 3">ATCC 25421</strain>
    </source>
</reference>
<evidence type="ECO:0000313" key="3">
    <source>
        <dbReference type="Proteomes" id="UP000247634"/>
    </source>
</evidence>
<dbReference type="Pfam" id="PF19953">
    <property type="entry name" value="EACC1"/>
    <property type="match status" value="1"/>
</dbReference>
<dbReference type="KEGG" id="sact:DMT42_20255"/>
<dbReference type="AlphaFoldDB" id="A0A2U9P611"/>
<gene>
    <name evidence="2" type="ORF">DMT42_20255</name>
</gene>
<protein>
    <submittedName>
        <fullName evidence="2">Uncharacterized protein</fullName>
    </submittedName>
</protein>
<dbReference type="InterPro" id="IPR045428">
    <property type="entry name" value="EACC1"/>
</dbReference>
<evidence type="ECO:0000256" key="1">
    <source>
        <dbReference type="SAM" id="MobiDB-lite"/>
    </source>
</evidence>
<feature type="region of interest" description="Disordered" evidence="1">
    <location>
        <begin position="99"/>
        <end position="120"/>
    </location>
</feature>
<dbReference type="Proteomes" id="UP000247634">
    <property type="component" value="Chromosome"/>
</dbReference>
<accession>A0A2U9P611</accession>
<keyword evidence="3" id="KW-1185">Reference proteome</keyword>
<dbReference type="EMBL" id="CP029788">
    <property type="protein sequence ID" value="AWT44408.1"/>
    <property type="molecule type" value="Genomic_DNA"/>
</dbReference>